<keyword evidence="1" id="KW-0472">Membrane</keyword>
<reference evidence="2 3" key="1">
    <citation type="submission" date="2019-12" db="EMBL/GenBank/DDBJ databases">
        <authorList>
            <person name="Floudas D."/>
            <person name="Bentzer J."/>
            <person name="Ahren D."/>
            <person name="Johansson T."/>
            <person name="Persson P."/>
            <person name="Tunlid A."/>
        </authorList>
    </citation>
    <scope>NUCLEOTIDE SEQUENCE [LARGE SCALE GENOMIC DNA]</scope>
    <source>
        <strain evidence="2 3">CBS 102.39</strain>
    </source>
</reference>
<feature type="transmembrane region" description="Helical" evidence="1">
    <location>
        <begin position="90"/>
        <end position="112"/>
    </location>
</feature>
<dbReference type="Proteomes" id="UP000521872">
    <property type="component" value="Unassembled WGS sequence"/>
</dbReference>
<dbReference type="AlphaFoldDB" id="A0A8H4VI13"/>
<evidence type="ECO:0008006" key="4">
    <source>
        <dbReference type="Google" id="ProtNLM"/>
    </source>
</evidence>
<keyword evidence="1" id="KW-0812">Transmembrane</keyword>
<proteinExistence type="predicted"/>
<comment type="caution">
    <text evidence="2">The sequence shown here is derived from an EMBL/GenBank/DDBJ whole genome shotgun (WGS) entry which is preliminary data.</text>
</comment>
<sequence length="562" mass="63682">MQDSRRKSPISMLNEDVLWRIFMLNTEFHGSDPWPNSPLTTARHCSQACRRWRSMFLSSRLIWGRLIDLCALRQRKDDWRKEVEARSEGALLWVYGYISSLGLLPDFLFPFLHKNWGRVQILYLWGEIYDQYDDKLWAFLNKPAPQLRKFEAKIPNRNTSLPNNSLFADNAPFLRHFHGYTGKFPTNASWLRNLSSMTFSSMFTTGEVLQALQRMPNLVSLTISTHYDSDSAVRIQVATNGIFLAKLETLTLEGSVLGAGTILQRITPSPDCSLSITQLDFSRIASEGHVGEYYYAQYEEGIKSYLLPHFSVHPPSSVKIQFVRENALVLESGNLNSHTGRFSIELYTPSLPSSSLIKELISSGSFSSVTNLPIRFGAWSMPTPTSALGIVSLLEAFPSVTTLITSDAVLYSLLQHPDRTARLFPSLTTLELIDPPVDDLLRISDSQETAGDLAPPPLPPRERFLKLRKDTAWQQQPISVLHLSTTPYNIRLLERGGMVHFESEYPGLLVKCSSEEYMCGSGQPEKLRFEAVVNNVRATMKRFRDMGAPVGERWKSLLKDYS</sequence>
<dbReference type="EMBL" id="JAACJL010000058">
    <property type="protein sequence ID" value="KAF4611231.1"/>
    <property type="molecule type" value="Genomic_DNA"/>
</dbReference>
<keyword evidence="3" id="KW-1185">Reference proteome</keyword>
<evidence type="ECO:0000313" key="2">
    <source>
        <dbReference type="EMBL" id="KAF4611231.1"/>
    </source>
</evidence>
<gene>
    <name evidence="2" type="ORF">D9613_006609</name>
</gene>
<evidence type="ECO:0000256" key="1">
    <source>
        <dbReference type="SAM" id="Phobius"/>
    </source>
</evidence>
<protein>
    <recommendedName>
        <fullName evidence="4">F-box domain-containing protein</fullName>
    </recommendedName>
</protein>
<evidence type="ECO:0000313" key="3">
    <source>
        <dbReference type="Proteomes" id="UP000521872"/>
    </source>
</evidence>
<accession>A0A8H4VI13</accession>
<organism evidence="2 3">
    <name type="scientific">Agrocybe pediades</name>
    <dbReference type="NCBI Taxonomy" id="84607"/>
    <lineage>
        <taxon>Eukaryota</taxon>
        <taxon>Fungi</taxon>
        <taxon>Dikarya</taxon>
        <taxon>Basidiomycota</taxon>
        <taxon>Agaricomycotina</taxon>
        <taxon>Agaricomycetes</taxon>
        <taxon>Agaricomycetidae</taxon>
        <taxon>Agaricales</taxon>
        <taxon>Agaricineae</taxon>
        <taxon>Strophariaceae</taxon>
        <taxon>Agrocybe</taxon>
    </lineage>
</organism>
<name>A0A8H4VI13_9AGAR</name>
<keyword evidence="1" id="KW-1133">Transmembrane helix</keyword>